<dbReference type="Pfam" id="PF01596">
    <property type="entry name" value="Methyltransf_3"/>
    <property type="match status" value="1"/>
</dbReference>
<evidence type="ECO:0000256" key="1">
    <source>
        <dbReference type="ARBA" id="ARBA00022603"/>
    </source>
</evidence>
<protein>
    <submittedName>
        <fullName evidence="4">SAM-dependent methyltransferase</fullName>
    </submittedName>
</protein>
<dbReference type="PROSITE" id="PS51682">
    <property type="entry name" value="SAM_OMT_I"/>
    <property type="match status" value="1"/>
</dbReference>
<sequence length="226" mass="24298">MAGYLEVTPDLLDYVRDVSLDDDEVLRDLRQVTAGVLGGTTMQVVPEEAQLLAMLVRLTGARLVLEIGTFTGYSGLCMARALPPGGRLITCDVSDRWNAIAAAHWARAGVAEKIDFRLGDASATLAGLPDDIGAGSVDLAFIDADKAGYPRYYEAVLPLVRPGGLIVFDNTLFFGRVLDPDPADADTRAIQEINSMLHRDQRVDLCLLPMADGITLVRKAEHGSTA</sequence>
<name>A0A7D3VQY7_ACTVE</name>
<dbReference type="GO" id="GO:0008757">
    <property type="term" value="F:S-adenosylmethionine-dependent methyltransferase activity"/>
    <property type="evidence" value="ECO:0007669"/>
    <property type="project" value="TreeGrafter"/>
</dbReference>
<evidence type="ECO:0000313" key="4">
    <source>
        <dbReference type="EMBL" id="QKG20153.1"/>
    </source>
</evidence>
<gene>
    <name evidence="4" type="primary">mad15</name>
    <name evidence="4" type="ORF">ACTIVE_1790</name>
</gene>
<evidence type="ECO:0000256" key="3">
    <source>
        <dbReference type="ARBA" id="ARBA00022691"/>
    </source>
</evidence>
<accession>A0A7D3VQY7</accession>
<evidence type="ECO:0000256" key="2">
    <source>
        <dbReference type="ARBA" id="ARBA00022679"/>
    </source>
</evidence>
<dbReference type="GO" id="GO:0008171">
    <property type="term" value="F:O-methyltransferase activity"/>
    <property type="evidence" value="ECO:0007669"/>
    <property type="project" value="InterPro"/>
</dbReference>
<dbReference type="InterPro" id="IPR029063">
    <property type="entry name" value="SAM-dependent_MTases_sf"/>
</dbReference>
<keyword evidence="1 4" id="KW-0489">Methyltransferase</keyword>
<keyword evidence="2 4" id="KW-0808">Transferase</keyword>
<dbReference type="CDD" id="cd02440">
    <property type="entry name" value="AdoMet_MTases"/>
    <property type="match status" value="1"/>
</dbReference>
<dbReference type="InterPro" id="IPR050362">
    <property type="entry name" value="Cation-dep_OMT"/>
</dbReference>
<dbReference type="Proteomes" id="UP000501240">
    <property type="component" value="Chromosome"/>
</dbReference>
<organism evidence="4 5">
    <name type="scientific">Actinomadura verrucosospora</name>
    <dbReference type="NCBI Taxonomy" id="46165"/>
    <lineage>
        <taxon>Bacteria</taxon>
        <taxon>Bacillati</taxon>
        <taxon>Actinomycetota</taxon>
        <taxon>Actinomycetes</taxon>
        <taxon>Streptosporangiales</taxon>
        <taxon>Thermomonosporaceae</taxon>
        <taxon>Actinomadura</taxon>
    </lineage>
</organism>
<dbReference type="SUPFAM" id="SSF53335">
    <property type="entry name" value="S-adenosyl-L-methionine-dependent methyltransferases"/>
    <property type="match status" value="1"/>
</dbReference>
<dbReference type="PANTHER" id="PTHR10509">
    <property type="entry name" value="O-METHYLTRANSFERASE-RELATED"/>
    <property type="match status" value="1"/>
</dbReference>
<dbReference type="GO" id="GO:0032259">
    <property type="term" value="P:methylation"/>
    <property type="evidence" value="ECO:0007669"/>
    <property type="project" value="UniProtKB-KW"/>
</dbReference>
<dbReference type="RefSeq" id="WP_173094609.1">
    <property type="nucleotide sequence ID" value="NZ_CP053892.1"/>
</dbReference>
<evidence type="ECO:0000313" key="5">
    <source>
        <dbReference type="Proteomes" id="UP000501240"/>
    </source>
</evidence>
<reference evidence="4 5" key="1">
    <citation type="submission" date="2020-05" db="EMBL/GenBank/DDBJ databases">
        <title>Actinomadura verrucosospora NRRL-B18236 (PFL_A860) Genome sequencing and assembly.</title>
        <authorList>
            <person name="Samborskyy M."/>
        </authorList>
    </citation>
    <scope>NUCLEOTIDE SEQUENCE [LARGE SCALE GENOMIC DNA]</scope>
    <source>
        <strain evidence="4 5">NRRL:B18236</strain>
    </source>
</reference>
<dbReference type="AlphaFoldDB" id="A0A7D3VQY7"/>
<dbReference type="PANTHER" id="PTHR10509:SF14">
    <property type="entry name" value="CAFFEOYL-COA O-METHYLTRANSFERASE 3-RELATED"/>
    <property type="match status" value="1"/>
</dbReference>
<dbReference type="EMBL" id="CP053892">
    <property type="protein sequence ID" value="QKG20153.1"/>
    <property type="molecule type" value="Genomic_DNA"/>
</dbReference>
<dbReference type="InterPro" id="IPR002935">
    <property type="entry name" value="SAM_O-MeTrfase"/>
</dbReference>
<keyword evidence="3" id="KW-0949">S-adenosyl-L-methionine</keyword>
<keyword evidence="5" id="KW-1185">Reference proteome</keyword>
<dbReference type="Gene3D" id="3.40.50.150">
    <property type="entry name" value="Vaccinia Virus protein VP39"/>
    <property type="match status" value="1"/>
</dbReference>
<proteinExistence type="predicted"/>